<comment type="caution">
    <text evidence="2">The sequence shown here is derived from an EMBL/GenBank/DDBJ whole genome shotgun (WGS) entry which is preliminary data.</text>
</comment>
<evidence type="ECO:0008006" key="4">
    <source>
        <dbReference type="Google" id="ProtNLM"/>
    </source>
</evidence>
<evidence type="ECO:0000313" key="2">
    <source>
        <dbReference type="EMBL" id="RPF42735.1"/>
    </source>
</evidence>
<dbReference type="Pfam" id="PF02643">
    <property type="entry name" value="DUF192"/>
    <property type="match status" value="1"/>
</dbReference>
<dbReference type="AlphaFoldDB" id="A0A3N5BAK2"/>
<feature type="transmembrane region" description="Helical" evidence="1">
    <location>
        <begin position="62"/>
        <end position="79"/>
    </location>
</feature>
<keyword evidence="1" id="KW-1133">Transmembrane helix</keyword>
<dbReference type="Proteomes" id="UP000282654">
    <property type="component" value="Unassembled WGS sequence"/>
</dbReference>
<reference evidence="2 3" key="1">
    <citation type="submission" date="2018-11" db="EMBL/GenBank/DDBJ databases">
        <title>Genomic Encyclopedia of Type Strains, Phase IV (KMG-IV): sequencing the most valuable type-strain genomes for metagenomic binning, comparative biology and taxonomic classification.</title>
        <authorList>
            <person name="Goeker M."/>
        </authorList>
    </citation>
    <scope>NUCLEOTIDE SEQUENCE [LARGE SCALE GENOMIC DNA]</scope>
    <source>
        <strain evidence="2 3">DSM 102936</strain>
    </source>
</reference>
<gene>
    <name evidence="2" type="ORF">EDD75_1845</name>
</gene>
<dbReference type="Gene3D" id="2.60.120.1140">
    <property type="entry name" value="Protein of unknown function DUF192"/>
    <property type="match status" value="1"/>
</dbReference>
<protein>
    <recommendedName>
        <fullName evidence="4">DUF192 domain-containing protein</fullName>
    </recommendedName>
</protein>
<keyword evidence="1" id="KW-0812">Transmembrane</keyword>
<dbReference type="EMBL" id="RKRE01000003">
    <property type="protein sequence ID" value="RPF42735.1"/>
    <property type="molecule type" value="Genomic_DNA"/>
</dbReference>
<proteinExistence type="predicted"/>
<dbReference type="RefSeq" id="WP_123931289.1">
    <property type="nucleotide sequence ID" value="NZ_RKRE01000003.1"/>
</dbReference>
<organism evidence="2 3">
    <name type="scientific">Thermodesulfitimonas autotrophica</name>
    <dbReference type="NCBI Taxonomy" id="1894989"/>
    <lineage>
        <taxon>Bacteria</taxon>
        <taxon>Bacillati</taxon>
        <taxon>Bacillota</taxon>
        <taxon>Clostridia</taxon>
        <taxon>Thermoanaerobacterales</taxon>
        <taxon>Thermoanaerobacteraceae</taxon>
        <taxon>Thermodesulfitimonas</taxon>
    </lineage>
</organism>
<evidence type="ECO:0000256" key="1">
    <source>
        <dbReference type="SAM" id="Phobius"/>
    </source>
</evidence>
<evidence type="ECO:0000313" key="3">
    <source>
        <dbReference type="Proteomes" id="UP000282654"/>
    </source>
</evidence>
<sequence>MLVRVVNESSGNVLAEQAEVARSFGRRLKGLLLRRGLGPSEGLVIEPCNAIHTFFMLFPIDAVFYDFAGCVVAVFPYLVPFRCTPFVREAQGVVELPAGKVAATGTQPGDRLAFLPARFGG</sequence>
<keyword evidence="3" id="KW-1185">Reference proteome</keyword>
<keyword evidence="1" id="KW-0472">Membrane</keyword>
<dbReference type="InterPro" id="IPR038695">
    <property type="entry name" value="Saro_0823-like_sf"/>
</dbReference>
<name>A0A3N5BAK2_9THEO</name>
<accession>A0A3N5BAK2</accession>
<dbReference type="InterPro" id="IPR003795">
    <property type="entry name" value="DUF192"/>
</dbReference>
<dbReference type="OrthoDB" id="9813379at2"/>